<feature type="region of interest" description="Disordered" evidence="1">
    <location>
        <begin position="165"/>
        <end position="187"/>
    </location>
</feature>
<gene>
    <name evidence="2" type="ORF">OS493_027404</name>
</gene>
<name>A0A9W9YKJ5_9CNID</name>
<protein>
    <submittedName>
        <fullName evidence="2">Uncharacterized protein</fullName>
    </submittedName>
</protein>
<keyword evidence="3" id="KW-1185">Reference proteome</keyword>
<sequence>MLESSVGYKGLIPRISYSRYFSIDNAASNEKIQQETRRFPNNTFCAGSSRQNSANYDNVKPRNISSIELKKNGVQATESKTDTSGNKYLLSPPQKFKTTTASSSPREKLRTIKTRPDIRLRDFLPSACSMCSEFSTPESPCSCEVAEVQEQDCLKLYNGYQARKYQRATGKSSETRPRSAESSYQVTDEEMQREKIINSWMQFFG</sequence>
<evidence type="ECO:0000313" key="2">
    <source>
        <dbReference type="EMBL" id="KAJ7356008.1"/>
    </source>
</evidence>
<comment type="caution">
    <text evidence="2">The sequence shown here is derived from an EMBL/GenBank/DDBJ whole genome shotgun (WGS) entry which is preliminary data.</text>
</comment>
<dbReference type="Proteomes" id="UP001163046">
    <property type="component" value="Unassembled WGS sequence"/>
</dbReference>
<proteinExistence type="predicted"/>
<feature type="region of interest" description="Disordered" evidence="1">
    <location>
        <begin position="75"/>
        <end position="106"/>
    </location>
</feature>
<feature type="compositionally biased region" description="Polar residues" evidence="1">
    <location>
        <begin position="75"/>
        <end position="86"/>
    </location>
</feature>
<reference evidence="2" key="1">
    <citation type="submission" date="2023-01" db="EMBL/GenBank/DDBJ databases">
        <title>Genome assembly of the deep-sea coral Lophelia pertusa.</title>
        <authorList>
            <person name="Herrera S."/>
            <person name="Cordes E."/>
        </authorList>
    </citation>
    <scope>NUCLEOTIDE SEQUENCE</scope>
    <source>
        <strain evidence="2">USNM1676648</strain>
        <tissue evidence="2">Polyp</tissue>
    </source>
</reference>
<dbReference type="EMBL" id="MU827326">
    <property type="protein sequence ID" value="KAJ7356008.1"/>
    <property type="molecule type" value="Genomic_DNA"/>
</dbReference>
<evidence type="ECO:0000256" key="1">
    <source>
        <dbReference type="SAM" id="MobiDB-lite"/>
    </source>
</evidence>
<evidence type="ECO:0000313" key="3">
    <source>
        <dbReference type="Proteomes" id="UP001163046"/>
    </source>
</evidence>
<accession>A0A9W9YKJ5</accession>
<organism evidence="2 3">
    <name type="scientific">Desmophyllum pertusum</name>
    <dbReference type="NCBI Taxonomy" id="174260"/>
    <lineage>
        <taxon>Eukaryota</taxon>
        <taxon>Metazoa</taxon>
        <taxon>Cnidaria</taxon>
        <taxon>Anthozoa</taxon>
        <taxon>Hexacorallia</taxon>
        <taxon>Scleractinia</taxon>
        <taxon>Caryophylliina</taxon>
        <taxon>Caryophylliidae</taxon>
        <taxon>Desmophyllum</taxon>
    </lineage>
</organism>
<dbReference type="AlphaFoldDB" id="A0A9W9YKJ5"/>